<sequence>MRKEAFAHVGRHGSDEGMQHNNFWFNYGTLAVTITALVVHHLV</sequence>
<dbReference type="EMBL" id="JBHLTP010000004">
    <property type="protein sequence ID" value="MFC0523419.1"/>
    <property type="molecule type" value="Genomic_DNA"/>
</dbReference>
<evidence type="ECO:0000256" key="1">
    <source>
        <dbReference type="SAM" id="Phobius"/>
    </source>
</evidence>
<proteinExistence type="predicted"/>
<name>A0ABV6LLY8_9BACI</name>
<keyword evidence="3" id="KW-1185">Reference proteome</keyword>
<gene>
    <name evidence="2" type="ORF">ACFFGV_07460</name>
</gene>
<dbReference type="Proteomes" id="UP001589836">
    <property type="component" value="Unassembled WGS sequence"/>
</dbReference>
<keyword evidence="1" id="KW-0472">Membrane</keyword>
<comment type="caution">
    <text evidence="2">The sequence shown here is derived from an EMBL/GenBank/DDBJ whole genome shotgun (WGS) entry which is preliminary data.</text>
</comment>
<keyword evidence="1" id="KW-1133">Transmembrane helix</keyword>
<keyword evidence="1" id="KW-0812">Transmembrane</keyword>
<accession>A0ABV6LLY8</accession>
<feature type="transmembrane region" description="Helical" evidence="1">
    <location>
        <begin position="24"/>
        <end position="42"/>
    </location>
</feature>
<evidence type="ECO:0000313" key="2">
    <source>
        <dbReference type="EMBL" id="MFC0523419.1"/>
    </source>
</evidence>
<reference evidence="2 3" key="1">
    <citation type="submission" date="2024-09" db="EMBL/GenBank/DDBJ databases">
        <authorList>
            <person name="Sun Q."/>
            <person name="Mori K."/>
        </authorList>
    </citation>
    <scope>NUCLEOTIDE SEQUENCE [LARGE SCALE GENOMIC DNA]</scope>
    <source>
        <strain evidence="2 3">NCAIM B.02529</strain>
    </source>
</reference>
<organism evidence="2 3">
    <name type="scientific">Pontibacillus salicampi</name>
    <dbReference type="NCBI Taxonomy" id="1449801"/>
    <lineage>
        <taxon>Bacteria</taxon>
        <taxon>Bacillati</taxon>
        <taxon>Bacillota</taxon>
        <taxon>Bacilli</taxon>
        <taxon>Bacillales</taxon>
        <taxon>Bacillaceae</taxon>
        <taxon>Pontibacillus</taxon>
    </lineage>
</organism>
<evidence type="ECO:0000313" key="3">
    <source>
        <dbReference type="Proteomes" id="UP001589836"/>
    </source>
</evidence>
<protein>
    <submittedName>
        <fullName evidence="2">Uncharacterized protein</fullName>
    </submittedName>
</protein>